<name>A0A0D3K4Y9_EMIH1</name>
<dbReference type="InterPro" id="IPR046357">
    <property type="entry name" value="PPIase_dom_sf"/>
</dbReference>
<dbReference type="PROSITE" id="PS50059">
    <property type="entry name" value="FKBP_PPIASE"/>
    <property type="match status" value="1"/>
</dbReference>
<dbReference type="RefSeq" id="XP_005783253.1">
    <property type="nucleotide sequence ID" value="XM_005783196.1"/>
</dbReference>
<evidence type="ECO:0000256" key="2">
    <source>
        <dbReference type="ARBA" id="ARBA00013194"/>
    </source>
</evidence>
<dbReference type="KEGG" id="ehx:EMIHUDRAFT_46489"/>
<evidence type="ECO:0000313" key="7">
    <source>
        <dbReference type="EnsemblProtists" id="EOD30824"/>
    </source>
</evidence>
<dbReference type="KEGG" id="ehx:EMIHUDRAFT_46609"/>
<dbReference type="PANTHER" id="PTHR43811">
    <property type="entry name" value="FKBP-TYPE PEPTIDYL-PROLYL CIS-TRANS ISOMERASE FKPA"/>
    <property type="match status" value="1"/>
</dbReference>
<sequence length="110" mass="11104">TTTASGLKYLDVVSGNGEVAEKGAVVQVDYTGTLASDGTQFDSSKGRSPLAFELGAGRVIPGWDEGIAGMKVGGKRTLVVPASLAYGETGAGASIPPDSDLVFETELVGI</sequence>
<comment type="catalytic activity">
    <reaction evidence="1 5">
        <text>[protein]-peptidylproline (omega=180) = [protein]-peptidylproline (omega=0)</text>
        <dbReference type="Rhea" id="RHEA:16237"/>
        <dbReference type="Rhea" id="RHEA-COMP:10747"/>
        <dbReference type="Rhea" id="RHEA-COMP:10748"/>
        <dbReference type="ChEBI" id="CHEBI:83833"/>
        <dbReference type="ChEBI" id="CHEBI:83834"/>
        <dbReference type="EC" id="5.2.1.8"/>
    </reaction>
</comment>
<reference evidence="7" key="2">
    <citation type="submission" date="2024-10" db="UniProtKB">
        <authorList>
            <consortium name="EnsemblProtists"/>
        </authorList>
    </citation>
    <scope>IDENTIFICATION</scope>
</reference>
<dbReference type="PaxDb" id="2903-EOD04441"/>
<evidence type="ECO:0000313" key="8">
    <source>
        <dbReference type="Proteomes" id="UP000013827"/>
    </source>
</evidence>
<dbReference type="HOGENOM" id="CLU_013615_12_0_1"/>
<dbReference type="AlphaFoldDB" id="A0A0D3K4Y9"/>
<dbReference type="RefSeq" id="XP_005756870.1">
    <property type="nucleotide sequence ID" value="XM_005756813.1"/>
</dbReference>
<reference evidence="8" key="1">
    <citation type="journal article" date="2013" name="Nature">
        <title>Pan genome of the phytoplankton Emiliania underpins its global distribution.</title>
        <authorList>
            <person name="Read B.A."/>
            <person name="Kegel J."/>
            <person name="Klute M.J."/>
            <person name="Kuo A."/>
            <person name="Lefebvre S.C."/>
            <person name="Maumus F."/>
            <person name="Mayer C."/>
            <person name="Miller J."/>
            <person name="Monier A."/>
            <person name="Salamov A."/>
            <person name="Young J."/>
            <person name="Aguilar M."/>
            <person name="Claverie J.M."/>
            <person name="Frickenhaus S."/>
            <person name="Gonzalez K."/>
            <person name="Herman E.K."/>
            <person name="Lin Y.C."/>
            <person name="Napier J."/>
            <person name="Ogata H."/>
            <person name="Sarno A.F."/>
            <person name="Shmutz J."/>
            <person name="Schroeder D."/>
            <person name="de Vargas C."/>
            <person name="Verret F."/>
            <person name="von Dassow P."/>
            <person name="Valentin K."/>
            <person name="Van de Peer Y."/>
            <person name="Wheeler G."/>
            <person name="Dacks J.B."/>
            <person name="Delwiche C.F."/>
            <person name="Dyhrman S.T."/>
            <person name="Glockner G."/>
            <person name="John U."/>
            <person name="Richards T."/>
            <person name="Worden A.Z."/>
            <person name="Zhang X."/>
            <person name="Grigoriev I.V."/>
            <person name="Allen A.E."/>
            <person name="Bidle K."/>
            <person name="Borodovsky M."/>
            <person name="Bowler C."/>
            <person name="Brownlee C."/>
            <person name="Cock J.M."/>
            <person name="Elias M."/>
            <person name="Gladyshev V.N."/>
            <person name="Groth M."/>
            <person name="Guda C."/>
            <person name="Hadaegh A."/>
            <person name="Iglesias-Rodriguez M.D."/>
            <person name="Jenkins J."/>
            <person name="Jones B.M."/>
            <person name="Lawson T."/>
            <person name="Leese F."/>
            <person name="Lindquist E."/>
            <person name="Lobanov A."/>
            <person name="Lomsadze A."/>
            <person name="Malik S.B."/>
            <person name="Marsh M.E."/>
            <person name="Mackinder L."/>
            <person name="Mock T."/>
            <person name="Mueller-Roeber B."/>
            <person name="Pagarete A."/>
            <person name="Parker M."/>
            <person name="Probert I."/>
            <person name="Quesneville H."/>
            <person name="Raines C."/>
            <person name="Rensing S.A."/>
            <person name="Riano-Pachon D.M."/>
            <person name="Richier S."/>
            <person name="Rokitta S."/>
            <person name="Shiraiwa Y."/>
            <person name="Soanes D.M."/>
            <person name="van der Giezen M."/>
            <person name="Wahlund T.M."/>
            <person name="Williams B."/>
            <person name="Wilson W."/>
            <person name="Wolfe G."/>
            <person name="Wurch L.L."/>
        </authorList>
    </citation>
    <scope>NUCLEOTIDE SEQUENCE</scope>
</reference>
<dbReference type="EnsemblProtists" id="EOD30824">
    <property type="protein sequence ID" value="EOD30824"/>
    <property type="gene ID" value="EMIHUDRAFT_46489"/>
</dbReference>
<dbReference type="EnsemblProtists" id="EOD04441">
    <property type="protein sequence ID" value="EOD04441"/>
    <property type="gene ID" value="EMIHUDRAFT_46609"/>
</dbReference>
<dbReference type="InterPro" id="IPR001179">
    <property type="entry name" value="PPIase_FKBP_dom"/>
</dbReference>
<proteinExistence type="predicted"/>
<feature type="domain" description="PPIase FKBP-type" evidence="6">
    <location>
        <begin position="23"/>
        <end position="110"/>
    </location>
</feature>
<evidence type="ECO:0000256" key="1">
    <source>
        <dbReference type="ARBA" id="ARBA00000971"/>
    </source>
</evidence>
<dbReference type="EC" id="5.2.1.8" evidence="2 5"/>
<dbReference type="Proteomes" id="UP000013827">
    <property type="component" value="Unassembled WGS sequence"/>
</dbReference>
<dbReference type="STRING" id="2903.R1FC20"/>
<dbReference type="GO" id="GO:0003755">
    <property type="term" value="F:peptidyl-prolyl cis-trans isomerase activity"/>
    <property type="evidence" value="ECO:0007669"/>
    <property type="project" value="UniProtKB-KW"/>
</dbReference>
<protein>
    <recommendedName>
        <fullName evidence="2 5">peptidylprolyl isomerase</fullName>
        <ecNumber evidence="2 5">5.2.1.8</ecNumber>
    </recommendedName>
</protein>
<dbReference type="PANTHER" id="PTHR43811:SF19">
    <property type="entry name" value="39 KDA FK506-BINDING NUCLEAR PROTEIN"/>
    <property type="match status" value="1"/>
</dbReference>
<organism evidence="7 8">
    <name type="scientific">Emiliania huxleyi (strain CCMP1516)</name>
    <dbReference type="NCBI Taxonomy" id="280463"/>
    <lineage>
        <taxon>Eukaryota</taxon>
        <taxon>Haptista</taxon>
        <taxon>Haptophyta</taxon>
        <taxon>Prymnesiophyceae</taxon>
        <taxon>Isochrysidales</taxon>
        <taxon>Noelaerhabdaceae</taxon>
        <taxon>Emiliania</taxon>
    </lineage>
</organism>
<dbReference type="Gene3D" id="3.10.50.40">
    <property type="match status" value="1"/>
</dbReference>
<keyword evidence="8" id="KW-1185">Reference proteome</keyword>
<dbReference type="FunFam" id="3.10.50.40:FF:000006">
    <property type="entry name" value="Peptidyl-prolyl cis-trans isomerase"/>
    <property type="match status" value="1"/>
</dbReference>
<evidence type="ECO:0000256" key="5">
    <source>
        <dbReference type="PROSITE-ProRule" id="PRU00277"/>
    </source>
</evidence>
<evidence type="ECO:0000256" key="4">
    <source>
        <dbReference type="ARBA" id="ARBA00023235"/>
    </source>
</evidence>
<keyword evidence="3 5" id="KW-0697">Rotamase</keyword>
<dbReference type="SUPFAM" id="SSF54534">
    <property type="entry name" value="FKBP-like"/>
    <property type="match status" value="1"/>
</dbReference>
<dbReference type="OMA" id="ECELVEC"/>
<dbReference type="GeneID" id="17276098"/>
<evidence type="ECO:0000256" key="3">
    <source>
        <dbReference type="ARBA" id="ARBA00023110"/>
    </source>
</evidence>
<dbReference type="Pfam" id="PF00254">
    <property type="entry name" value="FKBP_C"/>
    <property type="match status" value="1"/>
</dbReference>
<dbReference type="GeneID" id="17250593"/>
<dbReference type="eggNOG" id="KOG0549">
    <property type="taxonomic scope" value="Eukaryota"/>
</dbReference>
<accession>A0A0D3K4Y9</accession>
<evidence type="ECO:0000259" key="6">
    <source>
        <dbReference type="PROSITE" id="PS50059"/>
    </source>
</evidence>
<keyword evidence="4 5" id="KW-0413">Isomerase</keyword>